<dbReference type="EMBL" id="CAVLGL010000035">
    <property type="protein sequence ID" value="CAK1582368.1"/>
    <property type="molecule type" value="Genomic_DNA"/>
</dbReference>
<name>A0AAV1KH27_9NEOP</name>
<proteinExistence type="inferred from homology"/>
<dbReference type="Gene3D" id="3.40.50.150">
    <property type="entry name" value="Vaccinia Virus protein VP39"/>
    <property type="match status" value="1"/>
</dbReference>
<dbReference type="AlphaFoldDB" id="A0AAV1KH27"/>
<evidence type="ECO:0000256" key="1">
    <source>
        <dbReference type="ARBA" id="ARBA00005369"/>
    </source>
</evidence>
<sequence>MGGAVSSGHNNNELIDNLMEGNYIRSPMVERVFRALDRADFMTPENRGQAYKDLAWRDGPLHLSSPCIYSEVMEGLELKPGLSFLNIGSGTGYLSTMVGLVLGSGGISHGVEINETVVEYATTKNRQFIENSPTLDDFDYCEPKYYLGNGLCLAPLQAPYDRVYCGAGCPEEYTNYFKQLIRIGGILVMPLNDTLVQVKRVGENEWVSRSMLNVSFVTLKLPTTDPPSELIKLDEQTPPQLQVLSRAAVRRAMRLGVLRRNPELQEPPRDPRDPRSSRAPRHTRHCSRRICIPIDEMPGRFDNLHDLDRENGANEMNALLSLVLSMGDNRVAGALRFDTPSESSADEDSQDEAQDEEQPDQDRDREPNSDASADADAVDEASDRRVDVVFRSFLNIRRRNLSHNENDTQSRSLTFEFLEAESGTSQEPGENGAPPDPKQCTSTNSEVPADVEVYLDNNADLPGTSKTEMEWEESKIDGKREQTSDDDTESISKGTEEKRKKLDSGIGEENSPSSSSPEKTGKSDESEICEDSHPSDSHTEDTEAPTGEGRHRQPKRTRLLRPVSSTDEDGSDDGLDSPQRRHKKRASQGGDARRVRLSILMKRAIKELPLPYALKKYVNYGRCFQF</sequence>
<feature type="compositionally biased region" description="Basic and acidic residues" evidence="2">
    <location>
        <begin position="260"/>
        <end position="276"/>
    </location>
</feature>
<dbReference type="PANTHER" id="PTHR11579:SF9">
    <property type="entry name" value="PROTEIN-L-ISOASPARTATE O-METHYLTRANSFERASE"/>
    <property type="match status" value="1"/>
</dbReference>
<dbReference type="SUPFAM" id="SSF53335">
    <property type="entry name" value="S-adenosyl-L-methionine-dependent methyltransferases"/>
    <property type="match status" value="1"/>
</dbReference>
<feature type="region of interest" description="Disordered" evidence="2">
    <location>
        <begin position="339"/>
        <end position="381"/>
    </location>
</feature>
<reference evidence="3 4" key="1">
    <citation type="submission" date="2023-11" db="EMBL/GenBank/DDBJ databases">
        <authorList>
            <person name="Hedman E."/>
            <person name="Englund M."/>
            <person name="Stromberg M."/>
            <person name="Nyberg Akerstrom W."/>
            <person name="Nylinder S."/>
            <person name="Jareborg N."/>
            <person name="Kallberg Y."/>
            <person name="Kronander E."/>
        </authorList>
    </citation>
    <scope>NUCLEOTIDE SEQUENCE [LARGE SCALE GENOMIC DNA]</scope>
</reference>
<feature type="region of interest" description="Disordered" evidence="2">
    <location>
        <begin position="421"/>
        <end position="594"/>
    </location>
</feature>
<evidence type="ECO:0000313" key="4">
    <source>
        <dbReference type="Proteomes" id="UP001314205"/>
    </source>
</evidence>
<comment type="caution">
    <text evidence="3">The sequence shown here is derived from an EMBL/GenBank/DDBJ whole genome shotgun (WGS) entry which is preliminary data.</text>
</comment>
<feature type="compositionally biased region" description="Acidic residues" evidence="2">
    <location>
        <begin position="566"/>
        <end position="575"/>
    </location>
</feature>
<dbReference type="Pfam" id="PF01135">
    <property type="entry name" value="PCMT"/>
    <property type="match status" value="1"/>
</dbReference>
<evidence type="ECO:0000256" key="2">
    <source>
        <dbReference type="SAM" id="MobiDB-lite"/>
    </source>
</evidence>
<keyword evidence="4" id="KW-1185">Reference proteome</keyword>
<feature type="compositionally biased region" description="Basic and acidic residues" evidence="2">
    <location>
        <begin position="467"/>
        <end position="483"/>
    </location>
</feature>
<evidence type="ECO:0000313" key="3">
    <source>
        <dbReference type="EMBL" id="CAK1582368.1"/>
    </source>
</evidence>
<dbReference type="Proteomes" id="UP001314205">
    <property type="component" value="Unassembled WGS sequence"/>
</dbReference>
<feature type="compositionally biased region" description="Acidic residues" evidence="2">
    <location>
        <begin position="344"/>
        <end position="359"/>
    </location>
</feature>
<dbReference type="GO" id="GO:0004719">
    <property type="term" value="F:protein-L-isoaspartate (D-aspartate) O-methyltransferase activity"/>
    <property type="evidence" value="ECO:0007669"/>
    <property type="project" value="InterPro"/>
</dbReference>
<organism evidence="3 4">
    <name type="scientific">Parnassius mnemosyne</name>
    <name type="common">clouded apollo</name>
    <dbReference type="NCBI Taxonomy" id="213953"/>
    <lineage>
        <taxon>Eukaryota</taxon>
        <taxon>Metazoa</taxon>
        <taxon>Ecdysozoa</taxon>
        <taxon>Arthropoda</taxon>
        <taxon>Hexapoda</taxon>
        <taxon>Insecta</taxon>
        <taxon>Pterygota</taxon>
        <taxon>Neoptera</taxon>
        <taxon>Endopterygota</taxon>
        <taxon>Lepidoptera</taxon>
        <taxon>Glossata</taxon>
        <taxon>Ditrysia</taxon>
        <taxon>Papilionoidea</taxon>
        <taxon>Papilionidae</taxon>
        <taxon>Parnassiinae</taxon>
        <taxon>Parnassini</taxon>
        <taxon>Parnassius</taxon>
        <taxon>Driopa</taxon>
    </lineage>
</organism>
<dbReference type="InterPro" id="IPR029063">
    <property type="entry name" value="SAM-dependent_MTases_sf"/>
</dbReference>
<evidence type="ECO:0008006" key="5">
    <source>
        <dbReference type="Google" id="ProtNLM"/>
    </source>
</evidence>
<feature type="region of interest" description="Disordered" evidence="2">
    <location>
        <begin position="258"/>
        <end position="284"/>
    </location>
</feature>
<dbReference type="InterPro" id="IPR000682">
    <property type="entry name" value="PCMT"/>
</dbReference>
<gene>
    <name evidence="3" type="ORF">PARMNEM_LOCUS3906</name>
</gene>
<comment type="similarity">
    <text evidence="1">Belongs to the methyltransferase superfamily. L-isoaspartyl/D-aspartyl protein methyltransferase family.</text>
</comment>
<accession>A0AAV1KH27</accession>
<feature type="compositionally biased region" description="Basic and acidic residues" evidence="2">
    <location>
        <begin position="494"/>
        <end position="503"/>
    </location>
</feature>
<protein>
    <recommendedName>
        <fullName evidence="5">Protein-L-isoaspartate O-methyltransferase domain-containing protein 1</fullName>
    </recommendedName>
</protein>
<dbReference type="GO" id="GO:0005737">
    <property type="term" value="C:cytoplasm"/>
    <property type="evidence" value="ECO:0007669"/>
    <property type="project" value="TreeGrafter"/>
</dbReference>
<feature type="compositionally biased region" description="Basic and acidic residues" evidence="2">
    <location>
        <begin position="519"/>
        <end position="541"/>
    </location>
</feature>
<dbReference type="PANTHER" id="PTHR11579">
    <property type="entry name" value="PROTEIN-L-ISOASPARTATE O-METHYLTRANSFERASE"/>
    <property type="match status" value="1"/>
</dbReference>